<proteinExistence type="predicted"/>
<evidence type="ECO:0000313" key="2">
    <source>
        <dbReference type="Proteomes" id="UP001229421"/>
    </source>
</evidence>
<comment type="caution">
    <text evidence="1">The sequence shown here is derived from an EMBL/GenBank/DDBJ whole genome shotgun (WGS) entry which is preliminary data.</text>
</comment>
<reference evidence="1" key="1">
    <citation type="journal article" date="2023" name="bioRxiv">
        <title>Improved chromosome-level genome assembly for marigold (Tagetes erecta).</title>
        <authorList>
            <person name="Jiang F."/>
            <person name="Yuan L."/>
            <person name="Wang S."/>
            <person name="Wang H."/>
            <person name="Xu D."/>
            <person name="Wang A."/>
            <person name="Fan W."/>
        </authorList>
    </citation>
    <scope>NUCLEOTIDE SEQUENCE</scope>
    <source>
        <strain evidence="1">WSJ</strain>
        <tissue evidence="1">Leaf</tissue>
    </source>
</reference>
<keyword evidence="2" id="KW-1185">Reference proteome</keyword>
<dbReference type="EMBL" id="JAUHHV010000007">
    <property type="protein sequence ID" value="KAK1417720.1"/>
    <property type="molecule type" value="Genomic_DNA"/>
</dbReference>
<organism evidence="1 2">
    <name type="scientific">Tagetes erecta</name>
    <name type="common">African marigold</name>
    <dbReference type="NCBI Taxonomy" id="13708"/>
    <lineage>
        <taxon>Eukaryota</taxon>
        <taxon>Viridiplantae</taxon>
        <taxon>Streptophyta</taxon>
        <taxon>Embryophyta</taxon>
        <taxon>Tracheophyta</taxon>
        <taxon>Spermatophyta</taxon>
        <taxon>Magnoliopsida</taxon>
        <taxon>eudicotyledons</taxon>
        <taxon>Gunneridae</taxon>
        <taxon>Pentapetalae</taxon>
        <taxon>asterids</taxon>
        <taxon>campanulids</taxon>
        <taxon>Asterales</taxon>
        <taxon>Asteraceae</taxon>
        <taxon>Asteroideae</taxon>
        <taxon>Heliantheae alliance</taxon>
        <taxon>Tageteae</taxon>
        <taxon>Tagetes</taxon>
    </lineage>
</organism>
<evidence type="ECO:0000313" key="1">
    <source>
        <dbReference type="EMBL" id="KAK1417720.1"/>
    </source>
</evidence>
<gene>
    <name evidence="1" type="ORF">QVD17_26854</name>
</gene>
<name>A0AAD8NIW7_TARER</name>
<dbReference type="AlphaFoldDB" id="A0AAD8NIW7"/>
<sequence length="67" mass="7289">MNHLDFLSTPLYVRASTRKSAGAITTFKRVTETGVIGSLTTLANGSVGVRNLFLSMYLFYINSISVS</sequence>
<accession>A0AAD8NIW7</accession>
<dbReference type="Proteomes" id="UP001229421">
    <property type="component" value="Unassembled WGS sequence"/>
</dbReference>
<protein>
    <submittedName>
        <fullName evidence="1">Uncharacterized protein</fullName>
    </submittedName>
</protein>